<evidence type="ECO:0000313" key="5">
    <source>
        <dbReference type="Proteomes" id="UP001318040"/>
    </source>
</evidence>
<sequence>MSASRAGPSRVLVAFVAVYCAAAAAAATAASSSADKVVSVQAVEGGSASVPCPEPGESQGHHHNWTWVPDHPECVGDGEDQKRFAKRHALRVAQPCVLQLHRLRLGDAGVFSFEWGEVSLSVRLNVRPDCDAPVVVVSDHSGPVKQSQNITLRCAARGSAGAGDKAVAWWLNGQRDPGRRGVELAVRGAQSRSQGVWACETRGRRAEYCLTFAHSPSSKQWGCGKMSAAMLEAQGPPSPHDAHSFAWSPWLLATLAAIPTTIIVVTLLVWVLVKRRRREMQPDDIRVLHQASRQRTCEDFTFENDSDTESDRYVTPETPKAAPQATANSHTRSCARVV</sequence>
<dbReference type="Proteomes" id="UP001318040">
    <property type="component" value="Chromosome 16"/>
</dbReference>
<evidence type="ECO:0000256" key="3">
    <source>
        <dbReference type="SAM" id="SignalP"/>
    </source>
</evidence>
<keyword evidence="2" id="KW-1133">Transmembrane helix</keyword>
<evidence type="ECO:0000313" key="6">
    <source>
        <dbReference type="RefSeq" id="XP_032811536.1"/>
    </source>
</evidence>
<evidence type="ECO:0000259" key="4">
    <source>
        <dbReference type="PROSITE" id="PS50835"/>
    </source>
</evidence>
<keyword evidence="2" id="KW-0812">Transmembrane</keyword>
<dbReference type="PROSITE" id="PS50835">
    <property type="entry name" value="IG_LIKE"/>
    <property type="match status" value="1"/>
</dbReference>
<reference evidence="6" key="1">
    <citation type="submission" date="2025-08" db="UniProtKB">
        <authorList>
            <consortium name="RefSeq"/>
        </authorList>
    </citation>
    <scope>IDENTIFICATION</scope>
    <source>
        <tissue evidence="6">Sperm</tissue>
    </source>
</reference>
<keyword evidence="2" id="KW-0472">Membrane</keyword>
<dbReference type="RefSeq" id="XP_032811536.1">
    <property type="nucleotide sequence ID" value="XM_032955645.1"/>
</dbReference>
<dbReference type="AlphaFoldDB" id="A0AAJ7WVD5"/>
<evidence type="ECO:0000256" key="1">
    <source>
        <dbReference type="SAM" id="MobiDB-lite"/>
    </source>
</evidence>
<dbReference type="KEGG" id="pmrn:116943036"/>
<dbReference type="SUPFAM" id="SSF48726">
    <property type="entry name" value="Immunoglobulin"/>
    <property type="match status" value="2"/>
</dbReference>
<keyword evidence="3" id="KW-0732">Signal</keyword>
<feature type="domain" description="Ig-like" evidence="4">
    <location>
        <begin position="133"/>
        <end position="211"/>
    </location>
</feature>
<feature type="chain" id="PRO_5042546653" evidence="3">
    <location>
        <begin position="27"/>
        <end position="338"/>
    </location>
</feature>
<feature type="region of interest" description="Disordered" evidence="1">
    <location>
        <begin position="303"/>
        <end position="338"/>
    </location>
</feature>
<gene>
    <name evidence="6" type="primary">LOC116943036</name>
</gene>
<name>A0AAJ7WVD5_PETMA</name>
<proteinExistence type="predicted"/>
<organism evidence="5 6">
    <name type="scientific">Petromyzon marinus</name>
    <name type="common">Sea lamprey</name>
    <dbReference type="NCBI Taxonomy" id="7757"/>
    <lineage>
        <taxon>Eukaryota</taxon>
        <taxon>Metazoa</taxon>
        <taxon>Chordata</taxon>
        <taxon>Craniata</taxon>
        <taxon>Vertebrata</taxon>
        <taxon>Cyclostomata</taxon>
        <taxon>Hyperoartia</taxon>
        <taxon>Petromyzontiformes</taxon>
        <taxon>Petromyzontidae</taxon>
        <taxon>Petromyzon</taxon>
    </lineage>
</organism>
<evidence type="ECO:0000256" key="2">
    <source>
        <dbReference type="SAM" id="Phobius"/>
    </source>
</evidence>
<dbReference type="InterPro" id="IPR007110">
    <property type="entry name" value="Ig-like_dom"/>
</dbReference>
<accession>A0AAJ7WVD5</accession>
<dbReference type="GeneID" id="116943036"/>
<feature type="transmembrane region" description="Helical" evidence="2">
    <location>
        <begin position="247"/>
        <end position="273"/>
    </location>
</feature>
<keyword evidence="5" id="KW-1185">Reference proteome</keyword>
<protein>
    <submittedName>
        <fullName evidence="6">Uncharacterized protein LOC116943036</fullName>
    </submittedName>
</protein>
<dbReference type="InterPro" id="IPR036179">
    <property type="entry name" value="Ig-like_dom_sf"/>
</dbReference>
<feature type="signal peptide" evidence="3">
    <location>
        <begin position="1"/>
        <end position="26"/>
    </location>
</feature>